<reference evidence="2 3" key="1">
    <citation type="submission" date="2024-04" db="EMBL/GenBank/DDBJ databases">
        <title>Defined microbial consortia suppress multidrug-resistant proinflammatory Enterobacteriaceae via ecological control.</title>
        <authorList>
            <person name="Furuichi M."/>
            <person name="Kawaguchi T."/>
            <person name="Pust M."/>
            <person name="Yasuma K."/>
            <person name="Plichta D."/>
            <person name="Hasegawa N."/>
            <person name="Ohya T."/>
            <person name="Bhattarai S."/>
            <person name="Sasajima S."/>
            <person name="Aoto Y."/>
            <person name="Tuganbaev T."/>
            <person name="Yaginuma M."/>
            <person name="Ueda M."/>
            <person name="Okahashi N."/>
            <person name="Amafuji K."/>
            <person name="Kiridooshi Y."/>
            <person name="Sugita K."/>
            <person name="Strazar M."/>
            <person name="Skelly A."/>
            <person name="Suda W."/>
            <person name="Hattori M."/>
            <person name="Nakamoto N."/>
            <person name="Caballero S."/>
            <person name="Norman J."/>
            <person name="Olle B."/>
            <person name="Tanoue T."/>
            <person name="Arita M."/>
            <person name="Bucci V."/>
            <person name="Atarashi K."/>
            <person name="Xavier R."/>
            <person name="Honda K."/>
        </authorList>
    </citation>
    <scope>NUCLEOTIDE SEQUENCE [LARGE SCALE GENOMIC DNA]</scope>
    <source>
        <strain evidence="3">k04-0078-D8-1</strain>
    </source>
</reference>
<dbReference type="Gene3D" id="3.20.20.80">
    <property type="entry name" value="Glycosidases"/>
    <property type="match status" value="1"/>
</dbReference>
<gene>
    <name evidence="2" type="ORF">K040078D81_13330</name>
</gene>
<feature type="domain" description="Glycosyl hydrolase family 13 catalytic" evidence="1">
    <location>
        <begin position="19"/>
        <end position="446"/>
    </location>
</feature>
<evidence type="ECO:0000313" key="2">
    <source>
        <dbReference type="EMBL" id="GAA6407216.1"/>
    </source>
</evidence>
<dbReference type="Pfam" id="PF00128">
    <property type="entry name" value="Alpha-amylase"/>
    <property type="match status" value="1"/>
</dbReference>
<dbReference type="SUPFAM" id="SSF51445">
    <property type="entry name" value="(Trans)glycosidases"/>
    <property type="match status" value="1"/>
</dbReference>
<dbReference type="InterPro" id="IPR006047">
    <property type="entry name" value="GH13_cat_dom"/>
</dbReference>
<protein>
    <recommendedName>
        <fullName evidence="1">Glycosyl hydrolase family 13 catalytic domain-containing protein</fullName>
    </recommendedName>
</protein>
<dbReference type="Proteomes" id="UP001600943">
    <property type="component" value="Unassembled WGS sequence"/>
</dbReference>
<sequence length="596" mass="68444">MAYQVIDAPEYLERLIIYEIATKGFTSPNGPESGTFASMEEKLPYLEQLGINGVWLTGHQLCDPAHFYNIWTEYACIRPDRLDPSLGTEEDFRHLIESAHRHGIKVFLDVITHGVMEDSPLVKEHPNWFRGGSWGMRDFDWYGGHEDLDRWWVDTWLWYIERFGVDGYRLDVAHYRNDLWAMIRRKAAERGKRITIIAETGPAIRGVTDILQHGEVISNNSGQNLSFRMLYDAAGYCQDRQMRANERYEVKIIYRDGTVQDSRDTLWFEKSKVPEVIYEGHFTEEVLCADGCTACHIQLGRLRVENIHEEKEIKNIQVTDKNGQVWNSNLEEVMEVDYKVEYTEIRNGLILEFPLRIQDGQFLSIQLSCHDNGWVGFPGDENPYGVRGSRYLAGYTSLLAPGIPIFMSGEEFDADYRPLPRLAPGLYGEGEPGTGRWLYGSWIDWEQMERPEKAEMLEDMKCIIKIRREHPHLITPGRMGEEKNLYCPVGYKAARTLPVPYCYSREGQVLLVAANPDENEDVQINLELDRILDTKRRYRVSVLFGEIPGGQMEISGDVKSLSDRAWRIKRDKTFGGGLLVLKFVPAGDSSCAGSEE</sequence>
<dbReference type="SMART" id="SM00642">
    <property type="entry name" value="Aamy"/>
    <property type="match status" value="1"/>
</dbReference>
<dbReference type="PANTHER" id="PTHR10357">
    <property type="entry name" value="ALPHA-AMYLASE FAMILY MEMBER"/>
    <property type="match status" value="1"/>
</dbReference>
<evidence type="ECO:0000313" key="3">
    <source>
        <dbReference type="Proteomes" id="UP001600943"/>
    </source>
</evidence>
<comment type="caution">
    <text evidence="2">The sequence shown here is derived from an EMBL/GenBank/DDBJ whole genome shotgun (WGS) entry which is preliminary data.</text>
</comment>
<keyword evidence="3" id="KW-1185">Reference proteome</keyword>
<dbReference type="EMBL" id="BAABYW010000001">
    <property type="protein sequence ID" value="GAA6407216.1"/>
    <property type="molecule type" value="Genomic_DNA"/>
</dbReference>
<accession>A0ABQ0B6Z0</accession>
<proteinExistence type="predicted"/>
<dbReference type="InterPro" id="IPR017853">
    <property type="entry name" value="GH"/>
</dbReference>
<dbReference type="RefSeq" id="WP_390404110.1">
    <property type="nucleotide sequence ID" value="NZ_BAABYW010000001.1"/>
</dbReference>
<organism evidence="2 3">
    <name type="scientific">Blautia hominis</name>
    <dbReference type="NCBI Taxonomy" id="2025493"/>
    <lineage>
        <taxon>Bacteria</taxon>
        <taxon>Bacillati</taxon>
        <taxon>Bacillota</taxon>
        <taxon>Clostridia</taxon>
        <taxon>Lachnospirales</taxon>
        <taxon>Lachnospiraceae</taxon>
        <taxon>Blautia</taxon>
    </lineage>
</organism>
<evidence type="ECO:0000259" key="1">
    <source>
        <dbReference type="SMART" id="SM00642"/>
    </source>
</evidence>
<name>A0ABQ0B6Z0_9FIRM</name>